<protein>
    <submittedName>
        <fullName evidence="2">Uncharacterized protein</fullName>
    </submittedName>
</protein>
<keyword evidence="3" id="KW-1185">Reference proteome</keyword>
<accession>A0A517KXB5</accession>
<feature type="region of interest" description="Disordered" evidence="1">
    <location>
        <begin position="1"/>
        <end position="85"/>
    </location>
</feature>
<dbReference type="EMBL" id="CP042185">
    <property type="protein sequence ID" value="QDS68020.1"/>
    <property type="molecule type" value="Genomic_DNA"/>
</dbReference>
<dbReference type="Proteomes" id="UP000316270">
    <property type="component" value="Chromosome 1"/>
</dbReference>
<reference evidence="2 3" key="1">
    <citation type="submission" date="2019-07" db="EMBL/GenBank/DDBJ databases">
        <title>Finished genome of Venturia effusa.</title>
        <authorList>
            <person name="Young C.A."/>
            <person name="Cox M.P."/>
            <person name="Ganley A.R.D."/>
            <person name="David W.J."/>
        </authorList>
    </citation>
    <scope>NUCLEOTIDE SEQUENCE [LARGE SCALE GENOMIC DNA]</scope>
    <source>
        <strain evidence="3">albino</strain>
    </source>
</reference>
<dbReference type="AlphaFoldDB" id="A0A517KXB5"/>
<sequence>MPFMEEDSTDSEASSRCSGSSPHSTATDATSVSVYREYDGCQKRKRTTKEALSRKKSRTEPGSGQKAWRKDSDSEIATPEKLPKHDFSKPSYLRLEIGVCISGAAQPRQLAKRQELAMCPEKASTRTPKGFGQWPDSDTILISHVRFTDTEN</sequence>
<organism evidence="2 3">
    <name type="scientific">Venturia effusa</name>
    <dbReference type="NCBI Taxonomy" id="50376"/>
    <lineage>
        <taxon>Eukaryota</taxon>
        <taxon>Fungi</taxon>
        <taxon>Dikarya</taxon>
        <taxon>Ascomycota</taxon>
        <taxon>Pezizomycotina</taxon>
        <taxon>Dothideomycetes</taxon>
        <taxon>Pleosporomycetidae</taxon>
        <taxon>Venturiales</taxon>
        <taxon>Venturiaceae</taxon>
        <taxon>Venturia</taxon>
    </lineage>
</organism>
<evidence type="ECO:0000313" key="3">
    <source>
        <dbReference type="Proteomes" id="UP000316270"/>
    </source>
</evidence>
<feature type="compositionally biased region" description="Polar residues" evidence="1">
    <location>
        <begin position="11"/>
        <end position="33"/>
    </location>
</feature>
<feature type="compositionally biased region" description="Acidic residues" evidence="1">
    <location>
        <begin position="1"/>
        <end position="10"/>
    </location>
</feature>
<feature type="compositionally biased region" description="Basic and acidic residues" evidence="1">
    <location>
        <begin position="36"/>
        <end position="53"/>
    </location>
</feature>
<proteinExistence type="predicted"/>
<name>A0A517KXB5_9PEZI</name>
<evidence type="ECO:0000256" key="1">
    <source>
        <dbReference type="SAM" id="MobiDB-lite"/>
    </source>
</evidence>
<evidence type="ECO:0000313" key="2">
    <source>
        <dbReference type="EMBL" id="QDS68020.1"/>
    </source>
</evidence>
<gene>
    <name evidence="2" type="ORF">FKW77_009467</name>
</gene>